<reference evidence="7" key="2">
    <citation type="submission" date="2017-05" db="EMBL/GenBank/DDBJ databases">
        <authorList>
            <consortium name="The Broad Institute Genomics Platform"/>
            <consortium name="The Broad Institute Genomic Center for Infectious Diseases"/>
            <person name="Earl A."/>
            <person name="Manson A."/>
            <person name="Schwartman J."/>
            <person name="Gilmore M."/>
            <person name="Abouelleil A."/>
            <person name="Cao P."/>
            <person name="Chapman S."/>
            <person name="Cusick C."/>
            <person name="Shea T."/>
            <person name="Young S."/>
            <person name="Neafsey D."/>
            <person name="Nusbaum C."/>
            <person name="Birren B."/>
        </authorList>
    </citation>
    <scope>NUCLEOTIDE SEQUENCE</scope>
    <source>
        <strain evidence="7">9E7_DIV0242</strain>
    </source>
</reference>
<name>A0A242K7L6_9ENTE</name>
<dbReference type="Gene3D" id="3.40.50.1980">
    <property type="entry name" value="Nitrogenase molybdenum iron protein domain"/>
    <property type="match status" value="2"/>
</dbReference>
<dbReference type="InterPro" id="IPR006128">
    <property type="entry name" value="Lipoprotein_PsaA-like"/>
</dbReference>
<evidence type="ECO:0000313" key="7">
    <source>
        <dbReference type="EMBL" id="WYJ90748.1"/>
    </source>
</evidence>
<dbReference type="InterPro" id="IPR050492">
    <property type="entry name" value="Bact_metal-bind_prot9"/>
</dbReference>
<keyword evidence="3 5" id="KW-0732">Signal</keyword>
<dbReference type="Proteomes" id="UP000195141">
    <property type="component" value="Chromosome"/>
</dbReference>
<dbReference type="PROSITE" id="PS51257">
    <property type="entry name" value="PROKAR_LIPOPROTEIN"/>
    <property type="match status" value="1"/>
</dbReference>
<keyword evidence="8" id="KW-1185">Reference proteome</keyword>
<dbReference type="PANTHER" id="PTHR42953:SF3">
    <property type="entry name" value="HIGH-AFFINITY ZINC UPTAKE SYSTEM PROTEIN ZNUA"/>
    <property type="match status" value="1"/>
</dbReference>
<evidence type="ECO:0000313" key="6">
    <source>
        <dbReference type="EMBL" id="OTP17142.1"/>
    </source>
</evidence>
<dbReference type="CDD" id="cd01017">
    <property type="entry name" value="AdcA"/>
    <property type="match status" value="1"/>
</dbReference>
<dbReference type="AlphaFoldDB" id="A0A242K7L6"/>
<protein>
    <submittedName>
        <fullName evidence="7">Zinc transport system substrate-binding protein</fullName>
    </submittedName>
</protein>
<accession>A0A242K7L6</accession>
<dbReference type="OrthoDB" id="9810636at2"/>
<dbReference type="InterPro" id="IPR006127">
    <property type="entry name" value="ZnuA-like"/>
</dbReference>
<dbReference type="PRINTS" id="PR00690">
    <property type="entry name" value="ADHESNFAMILY"/>
</dbReference>
<reference evidence="6" key="1">
    <citation type="submission" date="2017-05" db="EMBL/GenBank/DDBJ databases">
        <title>The Genome Sequence of Enterococcus sp. 9E7_DIV0242.</title>
        <authorList>
            <consortium name="The Broad Institute Genomics Platform"/>
            <consortium name="The Broad Institute Genomic Center for Infectious Diseases"/>
            <person name="Earl A."/>
            <person name="Manson A."/>
            <person name="Schwartman J."/>
            <person name="Gilmore M."/>
            <person name="Abouelleil A."/>
            <person name="Cao P."/>
            <person name="Chapman S."/>
            <person name="Cusick C."/>
            <person name="Shea T."/>
            <person name="Young S."/>
            <person name="Neafsey D."/>
            <person name="Nusbaum C."/>
            <person name="Birren B."/>
        </authorList>
    </citation>
    <scope>NUCLEOTIDE SEQUENCE [LARGE SCALE GENOMIC DNA]</scope>
    <source>
        <strain evidence="6">9E7_DIV0242</strain>
    </source>
</reference>
<comment type="similarity">
    <text evidence="1 4">Belongs to the bacterial solute-binding protein 9 family.</text>
</comment>
<gene>
    <name evidence="6" type="ORF">A5888_001280</name>
    <name evidence="7" type="ORF">A5888_002516</name>
</gene>
<dbReference type="RefSeq" id="WP_086348405.1">
    <property type="nucleotide sequence ID" value="NZ_CP147247.1"/>
</dbReference>
<dbReference type="EMBL" id="NGMM01000002">
    <property type="protein sequence ID" value="OTP17142.1"/>
    <property type="molecule type" value="Genomic_DNA"/>
</dbReference>
<dbReference type="InterPro" id="IPR006129">
    <property type="entry name" value="AdhesinB"/>
</dbReference>
<proteinExistence type="inferred from homology"/>
<dbReference type="GO" id="GO:0007155">
    <property type="term" value="P:cell adhesion"/>
    <property type="evidence" value="ECO:0007669"/>
    <property type="project" value="InterPro"/>
</dbReference>
<evidence type="ECO:0000256" key="5">
    <source>
        <dbReference type="SAM" id="SignalP"/>
    </source>
</evidence>
<evidence type="ECO:0000256" key="2">
    <source>
        <dbReference type="ARBA" id="ARBA00022448"/>
    </source>
</evidence>
<dbReference type="PRINTS" id="PR00691">
    <property type="entry name" value="ADHESINB"/>
</dbReference>
<feature type="signal peptide" evidence="5">
    <location>
        <begin position="1"/>
        <end position="24"/>
    </location>
</feature>
<organism evidence="6">
    <name type="scientific">Candidatus Enterococcus clewellii</name>
    <dbReference type="NCBI Taxonomy" id="1834193"/>
    <lineage>
        <taxon>Bacteria</taxon>
        <taxon>Bacillati</taxon>
        <taxon>Bacillota</taxon>
        <taxon>Bacilli</taxon>
        <taxon>Lactobacillales</taxon>
        <taxon>Enterococcaceae</taxon>
        <taxon>Enterococcus</taxon>
    </lineage>
</organism>
<dbReference type="SUPFAM" id="SSF53807">
    <property type="entry name" value="Helical backbone' metal receptor"/>
    <property type="match status" value="1"/>
</dbReference>
<reference evidence="7" key="3">
    <citation type="submission" date="2024-03" db="EMBL/GenBank/DDBJ databases">
        <title>The Genome Sequence of Enterococcus sp. DIV0242b.</title>
        <authorList>
            <consortium name="The Broad Institute Genomics Platform"/>
            <consortium name="The Broad Institute Microbial Omics Core"/>
            <consortium name="The Broad Institute Genomic Center for Infectious Diseases"/>
            <person name="Earl A."/>
            <person name="Manson A."/>
            <person name="Gilmore M."/>
            <person name="Schwartman J."/>
            <person name="Shea T."/>
            <person name="Abouelleil A."/>
            <person name="Cao P."/>
            <person name="Chapman S."/>
            <person name="Cusick C."/>
            <person name="Young S."/>
            <person name="Neafsey D."/>
            <person name="Nusbaum C."/>
            <person name="Birren B."/>
        </authorList>
    </citation>
    <scope>NUCLEOTIDE SEQUENCE</scope>
    <source>
        <strain evidence="7">9E7_DIV0242</strain>
    </source>
</reference>
<sequence>MKRKFLKYSIGAGVLLLSAAFLTACGNKNESSEDSGDEITVMTTFYPMYNFAEQVVGDEGKVELLIPSGTDAHDFEPSAKDIAKISDSDVFVYNSTEFETWAEYILANVDQKKVKVVEASQDIELMEGDAHAHEDEEAHADHDHSHDVDPHVWLDPVLAQKEVEAIRDGLIEKYPDKKEAFEKNAAAYIEKLQDLDTEYKEAFAGAKNKTFVTQHAAFGYLAHQYDLTQESISGISPDQEPSPSRLAQLKEFIDEHKVSVIYFEATASSKVAETLAKETGVELSVLQTLESLTEDEQKAGKDYISVMQENLEALKKSIN</sequence>
<evidence type="ECO:0000256" key="1">
    <source>
        <dbReference type="ARBA" id="ARBA00011028"/>
    </source>
</evidence>
<dbReference type="PANTHER" id="PTHR42953">
    <property type="entry name" value="HIGH-AFFINITY ZINC UPTAKE SYSTEM PROTEIN ZNUA-RELATED"/>
    <property type="match status" value="1"/>
</dbReference>
<evidence type="ECO:0000256" key="3">
    <source>
        <dbReference type="ARBA" id="ARBA00022729"/>
    </source>
</evidence>
<evidence type="ECO:0000313" key="8">
    <source>
        <dbReference type="Proteomes" id="UP000195141"/>
    </source>
</evidence>
<dbReference type="Pfam" id="PF01297">
    <property type="entry name" value="ZnuA"/>
    <property type="match status" value="1"/>
</dbReference>
<dbReference type="GO" id="GO:0030001">
    <property type="term" value="P:metal ion transport"/>
    <property type="evidence" value="ECO:0007669"/>
    <property type="project" value="InterPro"/>
</dbReference>
<dbReference type="EMBL" id="CP147247">
    <property type="protein sequence ID" value="WYJ90748.1"/>
    <property type="molecule type" value="Genomic_DNA"/>
</dbReference>
<keyword evidence="2 4" id="KW-0813">Transport</keyword>
<dbReference type="GO" id="GO:0046872">
    <property type="term" value="F:metal ion binding"/>
    <property type="evidence" value="ECO:0007669"/>
    <property type="project" value="InterPro"/>
</dbReference>
<evidence type="ECO:0000256" key="4">
    <source>
        <dbReference type="RuleBase" id="RU003512"/>
    </source>
</evidence>
<feature type="chain" id="PRO_5038662018" evidence="5">
    <location>
        <begin position="25"/>
        <end position="319"/>
    </location>
</feature>